<evidence type="ECO:0000313" key="3">
    <source>
        <dbReference type="Proteomes" id="UP000642070"/>
    </source>
</evidence>
<gene>
    <name evidence="2" type="ORF">GCM10007977_024350</name>
</gene>
<feature type="region of interest" description="Disordered" evidence="1">
    <location>
        <begin position="1"/>
        <end position="31"/>
    </location>
</feature>
<comment type="caution">
    <text evidence="2">The sequence shown here is derived from an EMBL/GenBank/DDBJ whole genome shotgun (WGS) entry which is preliminary data.</text>
</comment>
<organism evidence="2 3">
    <name type="scientific">Dactylosporangium sucinum</name>
    <dbReference type="NCBI Taxonomy" id="1424081"/>
    <lineage>
        <taxon>Bacteria</taxon>
        <taxon>Bacillati</taxon>
        <taxon>Actinomycetota</taxon>
        <taxon>Actinomycetes</taxon>
        <taxon>Micromonosporales</taxon>
        <taxon>Micromonosporaceae</taxon>
        <taxon>Dactylosporangium</taxon>
    </lineage>
</organism>
<evidence type="ECO:0000256" key="1">
    <source>
        <dbReference type="SAM" id="MobiDB-lite"/>
    </source>
</evidence>
<dbReference type="RefSeq" id="WP_190249892.1">
    <property type="nucleotide sequence ID" value="NZ_BMPI01000010.1"/>
</dbReference>
<evidence type="ECO:0000313" key="2">
    <source>
        <dbReference type="EMBL" id="GGM22334.1"/>
    </source>
</evidence>
<keyword evidence="3" id="KW-1185">Reference proteome</keyword>
<dbReference type="Proteomes" id="UP000642070">
    <property type="component" value="Unassembled WGS sequence"/>
</dbReference>
<reference evidence="2" key="1">
    <citation type="journal article" date="2014" name="Int. J. Syst. Evol. Microbiol.">
        <title>Complete genome sequence of Corynebacterium casei LMG S-19264T (=DSM 44701T), isolated from a smear-ripened cheese.</title>
        <authorList>
            <consortium name="US DOE Joint Genome Institute (JGI-PGF)"/>
            <person name="Walter F."/>
            <person name="Albersmeier A."/>
            <person name="Kalinowski J."/>
            <person name="Ruckert C."/>
        </authorList>
    </citation>
    <scope>NUCLEOTIDE SEQUENCE</scope>
    <source>
        <strain evidence="2">JCM 19831</strain>
    </source>
</reference>
<dbReference type="EMBL" id="BMPI01000010">
    <property type="protein sequence ID" value="GGM22334.1"/>
    <property type="molecule type" value="Genomic_DNA"/>
</dbReference>
<accession>A0A917TGA3</accession>
<name>A0A917TGA3_9ACTN</name>
<protein>
    <submittedName>
        <fullName evidence="2">Uncharacterized protein</fullName>
    </submittedName>
</protein>
<dbReference type="AlphaFoldDB" id="A0A917TGA3"/>
<reference evidence="2" key="2">
    <citation type="submission" date="2020-09" db="EMBL/GenBank/DDBJ databases">
        <authorList>
            <person name="Sun Q."/>
            <person name="Ohkuma M."/>
        </authorList>
    </citation>
    <scope>NUCLEOTIDE SEQUENCE</scope>
    <source>
        <strain evidence="2">JCM 19831</strain>
    </source>
</reference>
<sequence length="152" mass="16954">MTPGNDLGQRADRYGRHAAVTDETPAPARDDDVVDDNDRLFSWREVLGYFTPPAPWATPPASLDELASYAHVGEWAAPRGLRRVVGIAYWYLIGLPSTVACRYAEWTVQRPGRLLTVLLVGAVLYKTPPGHWAAHTVDGVLQFVFHPLTWLF</sequence>
<proteinExistence type="predicted"/>